<proteinExistence type="predicted"/>
<feature type="signal peptide" evidence="1">
    <location>
        <begin position="1"/>
        <end position="22"/>
    </location>
</feature>
<feature type="chain" id="PRO_5015848476" evidence="1">
    <location>
        <begin position="23"/>
        <end position="187"/>
    </location>
</feature>
<sequence length="187" mass="20299">MKSVITISILAVLTTLFSSAAADLDPTCSRGLLSGTACCPSSCLRCEDATQCPRDLAAATAPGSPCCPSVINSSGRFCSSFKPPCTLNETGPKAKDVPDLCVATNPKNAAWCFCYLTLTNKVRVTESRFFRDWCLSMKTRQGFIDEKFVCEEFGLGQRIDIERLRQEVLPIVNQKVVQCGGCPRAQI</sequence>
<name>A0A2V3IXW8_9FLOR</name>
<dbReference type="AlphaFoldDB" id="A0A2V3IXW8"/>
<comment type="caution">
    <text evidence="2">The sequence shown here is derived from an EMBL/GenBank/DDBJ whole genome shotgun (WGS) entry which is preliminary data.</text>
</comment>
<evidence type="ECO:0000313" key="3">
    <source>
        <dbReference type="Proteomes" id="UP000247409"/>
    </source>
</evidence>
<keyword evidence="3" id="KW-1185">Reference proteome</keyword>
<dbReference type="Proteomes" id="UP000247409">
    <property type="component" value="Unassembled WGS sequence"/>
</dbReference>
<keyword evidence="1" id="KW-0732">Signal</keyword>
<accession>A0A2V3IXW8</accession>
<protein>
    <submittedName>
        <fullName evidence="2">Uncharacterized protein</fullName>
    </submittedName>
</protein>
<gene>
    <name evidence="2" type="ORF">BWQ96_03186</name>
</gene>
<organism evidence="2 3">
    <name type="scientific">Gracilariopsis chorda</name>
    <dbReference type="NCBI Taxonomy" id="448386"/>
    <lineage>
        <taxon>Eukaryota</taxon>
        <taxon>Rhodophyta</taxon>
        <taxon>Florideophyceae</taxon>
        <taxon>Rhodymeniophycidae</taxon>
        <taxon>Gracilariales</taxon>
        <taxon>Gracilariaceae</taxon>
        <taxon>Gracilariopsis</taxon>
    </lineage>
</organism>
<reference evidence="2 3" key="1">
    <citation type="journal article" date="2018" name="Mol. Biol. Evol.">
        <title>Analysis of the draft genome of the red seaweed Gracilariopsis chorda provides insights into genome size evolution in Rhodophyta.</title>
        <authorList>
            <person name="Lee J."/>
            <person name="Yang E.C."/>
            <person name="Graf L."/>
            <person name="Yang J.H."/>
            <person name="Qiu H."/>
            <person name="Zel Zion U."/>
            <person name="Chan C.X."/>
            <person name="Stephens T.G."/>
            <person name="Weber A.P.M."/>
            <person name="Boo G.H."/>
            <person name="Boo S.M."/>
            <person name="Kim K.M."/>
            <person name="Shin Y."/>
            <person name="Jung M."/>
            <person name="Lee S.J."/>
            <person name="Yim H.S."/>
            <person name="Lee J.H."/>
            <person name="Bhattacharya D."/>
            <person name="Yoon H.S."/>
        </authorList>
    </citation>
    <scope>NUCLEOTIDE SEQUENCE [LARGE SCALE GENOMIC DNA]</scope>
    <source>
        <strain evidence="2 3">SKKU-2015</strain>
        <tissue evidence="2">Whole body</tissue>
    </source>
</reference>
<evidence type="ECO:0000313" key="2">
    <source>
        <dbReference type="EMBL" id="PXF46996.1"/>
    </source>
</evidence>
<dbReference type="EMBL" id="NBIV01000030">
    <property type="protein sequence ID" value="PXF46996.1"/>
    <property type="molecule type" value="Genomic_DNA"/>
</dbReference>
<evidence type="ECO:0000256" key="1">
    <source>
        <dbReference type="SAM" id="SignalP"/>
    </source>
</evidence>